<protein>
    <submittedName>
        <fullName evidence="1">Equilibrative nucleoside transporter</fullName>
    </submittedName>
</protein>
<organism evidence="1 2">
    <name type="scientific">Holotrichia oblita</name>
    <name type="common">Chafer beetle</name>
    <dbReference type="NCBI Taxonomy" id="644536"/>
    <lineage>
        <taxon>Eukaryota</taxon>
        <taxon>Metazoa</taxon>
        <taxon>Ecdysozoa</taxon>
        <taxon>Arthropoda</taxon>
        <taxon>Hexapoda</taxon>
        <taxon>Insecta</taxon>
        <taxon>Pterygota</taxon>
        <taxon>Neoptera</taxon>
        <taxon>Endopterygota</taxon>
        <taxon>Coleoptera</taxon>
        <taxon>Polyphaga</taxon>
        <taxon>Scarabaeiformia</taxon>
        <taxon>Scarabaeidae</taxon>
        <taxon>Melolonthinae</taxon>
        <taxon>Holotrichia</taxon>
    </lineage>
</organism>
<evidence type="ECO:0000313" key="1">
    <source>
        <dbReference type="EMBL" id="KAI4461601.1"/>
    </source>
</evidence>
<dbReference type="Proteomes" id="UP001056778">
    <property type="component" value="Chromosome 5"/>
</dbReference>
<sequence>MFLMLEARKCYLSLFLFLLSVMNGIYQNTIFGMAAKLPSKYTGAVILGTNISGTFTAIVSILSSLLSSNQRMQAIYYFITALFILLLCFDTYFALPLNRFYRHHELKEKKEAEMRQAKNISTRRIPYFKIFGQALPQLTNVFLVFFVTLSLFPAVQASKCRYKYLYNFVNCFIIVLFRIIIIQMYNLFHKRYFISDIRPYDKNFFMQEMFTHITCFLTFNLFAMIGSLTSNYIVWPSPKYLCIPVLCRFLYIPFYLLCNYQVDDVTRILPVYITYDWLYWIIAITMGFTSGYFSSIGMQYVPRCVEPQYASVAGMFGGAALMSGIFAGILSAFIWPKFIQYVGV</sequence>
<evidence type="ECO:0000313" key="2">
    <source>
        <dbReference type="Proteomes" id="UP001056778"/>
    </source>
</evidence>
<accession>A0ACB9T490</accession>
<keyword evidence="2" id="KW-1185">Reference proteome</keyword>
<dbReference type="EMBL" id="CM043019">
    <property type="protein sequence ID" value="KAI4461601.1"/>
    <property type="molecule type" value="Genomic_DNA"/>
</dbReference>
<comment type="caution">
    <text evidence="1">The sequence shown here is derived from an EMBL/GenBank/DDBJ whole genome shotgun (WGS) entry which is preliminary data.</text>
</comment>
<gene>
    <name evidence="1" type="ORF">MML48_5g00021732</name>
</gene>
<name>A0ACB9T490_HOLOL</name>
<reference evidence="1" key="1">
    <citation type="submission" date="2022-04" db="EMBL/GenBank/DDBJ databases">
        <title>Chromosome-scale genome assembly of Holotrichia oblita Faldermann.</title>
        <authorList>
            <person name="Rongchong L."/>
        </authorList>
    </citation>
    <scope>NUCLEOTIDE SEQUENCE</scope>
    <source>
        <strain evidence="1">81SQS9</strain>
    </source>
</reference>
<proteinExistence type="predicted"/>